<protein>
    <submittedName>
        <fullName evidence="2">Uncharacterized protein</fullName>
    </submittedName>
</protein>
<evidence type="ECO:0000313" key="3">
    <source>
        <dbReference type="Proteomes" id="UP000078540"/>
    </source>
</evidence>
<dbReference type="AlphaFoldDB" id="A0A195BSC0"/>
<proteinExistence type="predicted"/>
<evidence type="ECO:0000313" key="2">
    <source>
        <dbReference type="EMBL" id="KYM88902.1"/>
    </source>
</evidence>
<feature type="non-terminal residue" evidence="2">
    <location>
        <position position="1"/>
    </location>
</feature>
<gene>
    <name evidence="2" type="ORF">ALC53_02668</name>
</gene>
<organism evidence="2 3">
    <name type="scientific">Atta colombica</name>
    <dbReference type="NCBI Taxonomy" id="520822"/>
    <lineage>
        <taxon>Eukaryota</taxon>
        <taxon>Metazoa</taxon>
        <taxon>Ecdysozoa</taxon>
        <taxon>Arthropoda</taxon>
        <taxon>Hexapoda</taxon>
        <taxon>Insecta</taxon>
        <taxon>Pterygota</taxon>
        <taxon>Neoptera</taxon>
        <taxon>Endopterygota</taxon>
        <taxon>Hymenoptera</taxon>
        <taxon>Apocrita</taxon>
        <taxon>Aculeata</taxon>
        <taxon>Formicoidea</taxon>
        <taxon>Formicidae</taxon>
        <taxon>Myrmicinae</taxon>
        <taxon>Atta</taxon>
    </lineage>
</organism>
<keyword evidence="3" id="KW-1185">Reference proteome</keyword>
<reference evidence="2 3" key="1">
    <citation type="submission" date="2015-09" db="EMBL/GenBank/DDBJ databases">
        <title>Atta colombica WGS genome.</title>
        <authorList>
            <person name="Nygaard S."/>
            <person name="Hu H."/>
            <person name="Boomsma J."/>
            <person name="Zhang G."/>
        </authorList>
    </citation>
    <scope>NUCLEOTIDE SEQUENCE [LARGE SCALE GENOMIC DNA]</scope>
    <source>
        <strain evidence="2">Treedump-2</strain>
        <tissue evidence="2">Whole body</tissue>
    </source>
</reference>
<dbReference type="EMBL" id="KQ976423">
    <property type="protein sequence ID" value="KYM88902.1"/>
    <property type="molecule type" value="Genomic_DNA"/>
</dbReference>
<accession>A0A195BSC0</accession>
<dbReference type="Proteomes" id="UP000078540">
    <property type="component" value="Unassembled WGS sequence"/>
</dbReference>
<evidence type="ECO:0000256" key="1">
    <source>
        <dbReference type="SAM" id="MobiDB-lite"/>
    </source>
</evidence>
<name>A0A195BSC0_9HYME</name>
<sequence>ERKTEKKIVIEKEDKGRKGKRDREKESEKERVGALRHFLASAPTIGSWSLLAELTEIGIVAARVSQRPFYSVSCGSTLKFLAIVELGLRPLRDRKLVQTKDCSIY</sequence>
<feature type="region of interest" description="Disordered" evidence="1">
    <location>
        <begin position="1"/>
        <end position="28"/>
    </location>
</feature>